<dbReference type="Proteomes" id="UP001172673">
    <property type="component" value="Unassembled WGS sequence"/>
</dbReference>
<dbReference type="EMBL" id="JAPDRK010000018">
    <property type="protein sequence ID" value="KAJ9604788.1"/>
    <property type="molecule type" value="Genomic_DNA"/>
</dbReference>
<name>A0AA38X0Y3_9EURO</name>
<feature type="compositionally biased region" description="Basic and acidic residues" evidence="1">
    <location>
        <begin position="222"/>
        <end position="237"/>
    </location>
</feature>
<dbReference type="PANTHER" id="PTHR33337:SF40">
    <property type="entry name" value="CENP-V_GFA DOMAIN-CONTAINING PROTEIN-RELATED"/>
    <property type="match status" value="1"/>
</dbReference>
<evidence type="ECO:0000313" key="3">
    <source>
        <dbReference type="Proteomes" id="UP001172673"/>
    </source>
</evidence>
<protein>
    <recommendedName>
        <fullName evidence="4">CENP-V/GFA domain-containing protein</fullName>
    </recommendedName>
</protein>
<reference evidence="2" key="1">
    <citation type="submission" date="2022-10" db="EMBL/GenBank/DDBJ databases">
        <title>Culturing micro-colonial fungi from biological soil crusts in the Mojave desert and describing Neophaeococcomyces mojavensis, and introducing the new genera and species Taxawa tesnikishii.</title>
        <authorList>
            <person name="Kurbessoian T."/>
            <person name="Stajich J.E."/>
        </authorList>
    </citation>
    <scope>NUCLEOTIDE SEQUENCE</scope>
    <source>
        <strain evidence="2">TK_41</strain>
    </source>
</reference>
<gene>
    <name evidence="2" type="ORF">H2200_010903</name>
</gene>
<organism evidence="2 3">
    <name type="scientific">Cladophialophora chaetospira</name>
    <dbReference type="NCBI Taxonomy" id="386627"/>
    <lineage>
        <taxon>Eukaryota</taxon>
        <taxon>Fungi</taxon>
        <taxon>Dikarya</taxon>
        <taxon>Ascomycota</taxon>
        <taxon>Pezizomycotina</taxon>
        <taxon>Eurotiomycetes</taxon>
        <taxon>Chaetothyriomycetidae</taxon>
        <taxon>Chaetothyriales</taxon>
        <taxon>Herpotrichiellaceae</taxon>
        <taxon>Cladophialophora</taxon>
    </lineage>
</organism>
<evidence type="ECO:0000256" key="1">
    <source>
        <dbReference type="SAM" id="MobiDB-lite"/>
    </source>
</evidence>
<dbReference type="Gene3D" id="3.90.1590.10">
    <property type="entry name" value="glutathione-dependent formaldehyde- activating enzyme (gfa)"/>
    <property type="match status" value="1"/>
</dbReference>
<feature type="region of interest" description="Disordered" evidence="1">
    <location>
        <begin position="215"/>
        <end position="237"/>
    </location>
</feature>
<dbReference type="AlphaFoldDB" id="A0AA38X0Y3"/>
<accession>A0AA38X0Y3</accession>
<dbReference type="InterPro" id="IPR011057">
    <property type="entry name" value="Mss4-like_sf"/>
</dbReference>
<comment type="caution">
    <text evidence="2">The sequence shown here is derived from an EMBL/GenBank/DDBJ whole genome shotgun (WGS) entry which is preliminary data.</text>
</comment>
<dbReference type="PANTHER" id="PTHR33337">
    <property type="entry name" value="GFA DOMAIN-CONTAINING PROTEIN"/>
    <property type="match status" value="1"/>
</dbReference>
<evidence type="ECO:0008006" key="4">
    <source>
        <dbReference type="Google" id="ProtNLM"/>
    </source>
</evidence>
<sequence length="267" mass="29920">MPLPKEPLVLTGGCNCRSIRYRVSVPPEADRPIAPYHKPGTTTDTVSDLPRIPVVLLDHCNDCRRATASVVPMCLVTDASKVELSVLPKDYLKNSHATSDEARAWQPLASVTDSFENENVSSTESNTTLGHYISSANRNRWFCTHCGTPLGYSVNASAYPESWKSSKVPRMFDFWLGTLDREWLEQEWMRPDHAVWCHFGVDWVSDLVKNGARRLVGEGEDGSGHGKGSETDDVREVKTEPLPRHPLFMVDQQEGEDVHEWLMALGK</sequence>
<keyword evidence="3" id="KW-1185">Reference proteome</keyword>
<evidence type="ECO:0000313" key="2">
    <source>
        <dbReference type="EMBL" id="KAJ9604788.1"/>
    </source>
</evidence>
<dbReference type="SUPFAM" id="SSF51316">
    <property type="entry name" value="Mss4-like"/>
    <property type="match status" value="2"/>
</dbReference>
<proteinExistence type="predicted"/>